<gene>
    <name evidence="1" type="ORF">M9H77_32720</name>
</gene>
<sequence>MSRMKKQKDMSPMKKQKGSKSDEVDQEFNQWQDHMNINDILYRIFSSFTLLQVTLIISKVCKTWRDVCLTANSWDTLDLSKLNEHFKVPPHPDPQETWSKLPFSKTFWNILTTATKFGNRNLTKIIFNLHISISDEHLIYVAKRCPNVKLLVLPALSTITIEGYQRAFQIWRGLEAVVLPGCIFPIDIFEILGRNCPKLRSLKMTGFVTNEIVFALASYLPQLKAFSIKSSMIKTETLIQILKSLKELEELNMCHSCFVDIPLSRSENNVIDESILEKSTHLKMFYYCKEKNCMTCLAMKGDPLGETSIKRQDLVLLVCIIKQGQSSSMEAEFSSSSDANKWENLPNNVLFHIFSFMSMFDVVMNVSGVCKSLRIASADPTLYKTLDLTLFTTKFRFHPRFLAWSMKDQLSTRFMLFLNNVLNVDRCGNFTKIIFDSCTFLNDDHLIFIAQRTPNLEHLVVLPNLPWITQKGLVTALRLWPKMESISISFYNSNSPLEVIFQNLGLKILTLRCGKTEKEAIKILLEKLKNLEELYVSDKVDTSIEWPKLHLPIAEEDIVQKASRLRKFHACQDGHCISCPTSPFNFGVIKLVPSLQV</sequence>
<accession>A0ACC0A691</accession>
<evidence type="ECO:0000313" key="1">
    <source>
        <dbReference type="EMBL" id="KAI5655533.1"/>
    </source>
</evidence>
<protein>
    <submittedName>
        <fullName evidence="1">Uncharacterized protein</fullName>
    </submittedName>
</protein>
<dbReference type="Proteomes" id="UP001060085">
    <property type="component" value="Linkage Group LG07"/>
</dbReference>
<organism evidence="1 2">
    <name type="scientific">Catharanthus roseus</name>
    <name type="common">Madagascar periwinkle</name>
    <name type="synonym">Vinca rosea</name>
    <dbReference type="NCBI Taxonomy" id="4058"/>
    <lineage>
        <taxon>Eukaryota</taxon>
        <taxon>Viridiplantae</taxon>
        <taxon>Streptophyta</taxon>
        <taxon>Embryophyta</taxon>
        <taxon>Tracheophyta</taxon>
        <taxon>Spermatophyta</taxon>
        <taxon>Magnoliopsida</taxon>
        <taxon>eudicotyledons</taxon>
        <taxon>Gunneridae</taxon>
        <taxon>Pentapetalae</taxon>
        <taxon>asterids</taxon>
        <taxon>lamiids</taxon>
        <taxon>Gentianales</taxon>
        <taxon>Apocynaceae</taxon>
        <taxon>Rauvolfioideae</taxon>
        <taxon>Vinceae</taxon>
        <taxon>Catharanthinae</taxon>
        <taxon>Catharanthus</taxon>
    </lineage>
</organism>
<proteinExistence type="predicted"/>
<name>A0ACC0A691_CATRO</name>
<dbReference type="EMBL" id="CM044707">
    <property type="protein sequence ID" value="KAI5655533.1"/>
    <property type="molecule type" value="Genomic_DNA"/>
</dbReference>
<keyword evidence="2" id="KW-1185">Reference proteome</keyword>
<comment type="caution">
    <text evidence="1">The sequence shown here is derived from an EMBL/GenBank/DDBJ whole genome shotgun (WGS) entry which is preliminary data.</text>
</comment>
<reference evidence="2" key="1">
    <citation type="journal article" date="2023" name="Nat. Plants">
        <title>Single-cell RNA sequencing provides a high-resolution roadmap for understanding the multicellular compartmentation of specialized metabolism.</title>
        <authorList>
            <person name="Sun S."/>
            <person name="Shen X."/>
            <person name="Li Y."/>
            <person name="Li Y."/>
            <person name="Wang S."/>
            <person name="Li R."/>
            <person name="Zhang H."/>
            <person name="Shen G."/>
            <person name="Guo B."/>
            <person name="Wei J."/>
            <person name="Xu J."/>
            <person name="St-Pierre B."/>
            <person name="Chen S."/>
            <person name="Sun C."/>
        </authorList>
    </citation>
    <scope>NUCLEOTIDE SEQUENCE [LARGE SCALE GENOMIC DNA]</scope>
</reference>
<evidence type="ECO:0000313" key="2">
    <source>
        <dbReference type="Proteomes" id="UP001060085"/>
    </source>
</evidence>